<evidence type="ECO:0008006" key="3">
    <source>
        <dbReference type="Google" id="ProtNLM"/>
    </source>
</evidence>
<dbReference type="GO" id="GO:0004553">
    <property type="term" value="F:hydrolase activity, hydrolyzing O-glycosyl compounds"/>
    <property type="evidence" value="ECO:0007669"/>
    <property type="project" value="TreeGrafter"/>
</dbReference>
<gene>
    <name evidence="1" type="ORF">DTO57_05640</name>
</gene>
<dbReference type="SUPFAM" id="SSF48208">
    <property type="entry name" value="Six-hairpin glycosidases"/>
    <property type="match status" value="1"/>
</dbReference>
<dbReference type="PANTHER" id="PTHR11051:SF8">
    <property type="entry name" value="PROTEIN-GLUCOSYLGALACTOSYLHYDROXYLYSINE GLUCOSIDASE"/>
    <property type="match status" value="1"/>
</dbReference>
<evidence type="ECO:0000313" key="1">
    <source>
        <dbReference type="EMBL" id="RCK62083.1"/>
    </source>
</evidence>
<proteinExistence type="predicted"/>
<dbReference type="GO" id="GO:0005975">
    <property type="term" value="P:carbohydrate metabolic process"/>
    <property type="evidence" value="ECO:0007669"/>
    <property type="project" value="InterPro"/>
</dbReference>
<organism evidence="1 2">
    <name type="scientific">Microbacterium sorbitolivorans</name>
    <dbReference type="NCBI Taxonomy" id="1867410"/>
    <lineage>
        <taxon>Bacteria</taxon>
        <taxon>Bacillati</taxon>
        <taxon>Actinomycetota</taxon>
        <taxon>Actinomycetes</taxon>
        <taxon>Micrococcales</taxon>
        <taxon>Microbacteriaceae</taxon>
        <taxon>Microbacterium</taxon>
    </lineage>
</organism>
<dbReference type="AlphaFoldDB" id="A0A367Y883"/>
<comment type="caution">
    <text evidence="1">The sequence shown here is derived from an EMBL/GenBank/DDBJ whole genome shotgun (WGS) entry which is preliminary data.</text>
</comment>
<dbReference type="Proteomes" id="UP000253508">
    <property type="component" value="Unassembled WGS sequence"/>
</dbReference>
<dbReference type="OrthoDB" id="127395at2"/>
<reference evidence="1 2" key="1">
    <citation type="submission" date="2018-07" db="EMBL/GenBank/DDBJ databases">
        <title>Microbacterium endoborsara sp. nov., a novel actinobacterium isolated from Borszczowia aralocaspica.</title>
        <authorList>
            <person name="An D."/>
        </authorList>
    </citation>
    <scope>NUCLEOTIDE SEQUENCE [LARGE SCALE GENOMIC DNA]</scope>
    <source>
        <strain evidence="1 2">C1.15228</strain>
    </source>
</reference>
<sequence length="707" mass="77833">MVGHRKGAVVKNGSIDRRALVARHDVRQTSLDPRGAVSVGNGEFAFTFDITGLQTFPDEFPVEPRPNEPDRDAPGTFLGTQAQWAWHSIPGEREYDLAESTRWHEVDGREVPYLEEVADTAEQAAATRWFRANPHRLDLGRIGFCGADGAALQAAELTATEQVLSLWEGIARSTFARAGHGVTVTTAAHPHRDAIGVSVSGGAAAGLAIRIAFPYGSGDWHNAADWENPTRHTTTVTERDGGWLVERELDGSRYEARIVARGAALERAGEHEIRLRLTGDDAEFSIEFSTDGSGDMVGLPGREPGRNVLRAAEIRGASADHWASFWSAGSAIALASDDDPRAAELERRIVLSQYVTAVNCAGSLPPQETGLVCNSWRGKFHLEMHWWHAAHFPMWGRPELLRRSLGWYAEALDLARATARAQGYAGARWPKQLGSAMRETPSTIGVFLLWQQPHPIALAELVYRATGDRAVLEEFAEMVFETADFMADVVTEDDDGRFVLGPPLIPAQESYAADRLRMSNPTFELAYWRWALRVASEWRERLGHEARERWIRVAEGIADPHMRGGVYTSVDVPPFTIREDHPSMLGALGFVPDVGLIDPAVMRATYLDVLREWDWESTWGWDYPLMAMTASRLGEPGWAIDALMRDAAKNEVAASGHNHQNDSLPLYLPGNGGLLAAIAVMAAQHRETGDGFPPGWSIAQEGFTTTM</sequence>
<accession>A0A367Y883</accession>
<dbReference type="InterPro" id="IPR012341">
    <property type="entry name" value="6hp_glycosidase-like_sf"/>
</dbReference>
<dbReference type="Gene3D" id="1.50.10.10">
    <property type="match status" value="1"/>
</dbReference>
<name>A0A367Y883_9MICO</name>
<dbReference type="EMBL" id="QORO01000001">
    <property type="protein sequence ID" value="RCK62083.1"/>
    <property type="molecule type" value="Genomic_DNA"/>
</dbReference>
<keyword evidence="2" id="KW-1185">Reference proteome</keyword>
<protein>
    <recommendedName>
        <fullName evidence="3">Glycoside hydrolase family 65</fullName>
    </recommendedName>
</protein>
<evidence type="ECO:0000313" key="2">
    <source>
        <dbReference type="Proteomes" id="UP000253508"/>
    </source>
</evidence>
<dbReference type="PANTHER" id="PTHR11051">
    <property type="entry name" value="GLYCOSYL HYDROLASE-RELATED"/>
    <property type="match status" value="1"/>
</dbReference>
<dbReference type="InterPro" id="IPR008928">
    <property type="entry name" value="6-hairpin_glycosidase_sf"/>
</dbReference>